<name>S2J804_MUCC1</name>
<keyword evidence="2" id="KW-0732">Signal</keyword>
<feature type="signal peptide" evidence="2">
    <location>
        <begin position="1"/>
        <end position="17"/>
    </location>
</feature>
<feature type="chain" id="PRO_5004497294" evidence="2">
    <location>
        <begin position="18"/>
        <end position="209"/>
    </location>
</feature>
<feature type="region of interest" description="Disordered" evidence="1">
    <location>
        <begin position="94"/>
        <end position="121"/>
    </location>
</feature>
<accession>S2J804</accession>
<dbReference type="Proteomes" id="UP000014254">
    <property type="component" value="Unassembled WGS sequence"/>
</dbReference>
<dbReference type="VEuPathDB" id="FungiDB:HMPREF1544_08723"/>
<sequence length="209" mass="24224">MIYLTFAFLLFITAVISSPFHHQLQRRDVTTVYQPTTVYETVVASTIEGVYRKTRKIYKHRHEVIKQGRQEFEDGLEQFNQQLDPYREYTPGQAAKYRQEADDKKNDTSHNYSYDDEEGDGHCREGDEWCCEEGEEGCDENEYEECNEGEEGCEEYDPDEELILREVDFDIYIVDIDEYIGATVQSMGEAAFTLLNGITVSDIEVATTL</sequence>
<dbReference type="OrthoDB" id="2260074at2759"/>
<dbReference type="OMA" id="EWCCEEG"/>
<proteinExistence type="predicted"/>
<protein>
    <submittedName>
        <fullName evidence="3">Uncharacterized protein</fullName>
    </submittedName>
</protein>
<gene>
    <name evidence="3" type="ORF">HMPREF1544_08723</name>
</gene>
<reference evidence="4" key="1">
    <citation type="submission" date="2013-05" db="EMBL/GenBank/DDBJ databases">
        <title>The Genome sequence of Mucor circinelloides f. circinelloides 1006PhL.</title>
        <authorList>
            <consortium name="The Broad Institute Genomics Platform"/>
            <person name="Cuomo C."/>
            <person name="Earl A."/>
            <person name="Findley K."/>
            <person name="Lee S.C."/>
            <person name="Walker B."/>
            <person name="Young S."/>
            <person name="Zeng Q."/>
            <person name="Gargeya S."/>
            <person name="Fitzgerald M."/>
            <person name="Haas B."/>
            <person name="Abouelleil A."/>
            <person name="Allen A.W."/>
            <person name="Alvarado L."/>
            <person name="Arachchi H.M."/>
            <person name="Berlin A.M."/>
            <person name="Chapman S.B."/>
            <person name="Gainer-Dewar J."/>
            <person name="Goldberg J."/>
            <person name="Griggs A."/>
            <person name="Gujja S."/>
            <person name="Hansen M."/>
            <person name="Howarth C."/>
            <person name="Imamovic A."/>
            <person name="Ireland A."/>
            <person name="Larimer J."/>
            <person name="McCowan C."/>
            <person name="Murphy C."/>
            <person name="Pearson M."/>
            <person name="Poon T.W."/>
            <person name="Priest M."/>
            <person name="Roberts A."/>
            <person name="Saif S."/>
            <person name="Shea T."/>
            <person name="Sisk P."/>
            <person name="Sykes S."/>
            <person name="Wortman J."/>
            <person name="Nusbaum C."/>
            <person name="Birren B."/>
        </authorList>
    </citation>
    <scope>NUCLEOTIDE SEQUENCE [LARGE SCALE GENOMIC DNA]</scope>
    <source>
        <strain evidence="4">1006PhL</strain>
    </source>
</reference>
<evidence type="ECO:0000256" key="2">
    <source>
        <dbReference type="SAM" id="SignalP"/>
    </source>
</evidence>
<dbReference type="AlphaFoldDB" id="S2J804"/>
<keyword evidence="4" id="KW-1185">Reference proteome</keyword>
<evidence type="ECO:0000313" key="4">
    <source>
        <dbReference type="Proteomes" id="UP000014254"/>
    </source>
</evidence>
<organism evidence="3 4">
    <name type="scientific">Mucor circinelloides f. circinelloides (strain 1006PhL)</name>
    <name type="common">Mucormycosis agent</name>
    <name type="synonym">Calyptromyces circinelloides</name>
    <dbReference type="NCBI Taxonomy" id="1220926"/>
    <lineage>
        <taxon>Eukaryota</taxon>
        <taxon>Fungi</taxon>
        <taxon>Fungi incertae sedis</taxon>
        <taxon>Mucoromycota</taxon>
        <taxon>Mucoromycotina</taxon>
        <taxon>Mucoromycetes</taxon>
        <taxon>Mucorales</taxon>
        <taxon>Mucorineae</taxon>
        <taxon>Mucoraceae</taxon>
        <taxon>Mucor</taxon>
    </lineage>
</organism>
<evidence type="ECO:0000313" key="3">
    <source>
        <dbReference type="EMBL" id="EPB84487.1"/>
    </source>
</evidence>
<feature type="compositionally biased region" description="Basic and acidic residues" evidence="1">
    <location>
        <begin position="97"/>
        <end position="108"/>
    </location>
</feature>
<evidence type="ECO:0000256" key="1">
    <source>
        <dbReference type="SAM" id="MobiDB-lite"/>
    </source>
</evidence>
<dbReference type="EMBL" id="KE124037">
    <property type="protein sequence ID" value="EPB84487.1"/>
    <property type="molecule type" value="Genomic_DNA"/>
</dbReference>
<dbReference type="InParanoid" id="S2J804"/>